<name>A0A803N0K3_CHEQI</name>
<evidence type="ECO:0000313" key="3">
    <source>
        <dbReference type="Proteomes" id="UP000596660"/>
    </source>
</evidence>
<dbReference type="EnsemblPlants" id="AUR62038487-RA">
    <property type="protein sequence ID" value="AUR62038487-RA:cds"/>
    <property type="gene ID" value="AUR62038487"/>
</dbReference>
<feature type="coiled-coil region" evidence="1">
    <location>
        <begin position="136"/>
        <end position="184"/>
    </location>
</feature>
<proteinExistence type="predicted"/>
<keyword evidence="3" id="KW-1185">Reference proteome</keyword>
<reference evidence="2" key="2">
    <citation type="submission" date="2021-03" db="UniProtKB">
        <authorList>
            <consortium name="EnsemblPlants"/>
        </authorList>
    </citation>
    <scope>IDENTIFICATION</scope>
</reference>
<evidence type="ECO:0000256" key="1">
    <source>
        <dbReference type="SAM" id="Coils"/>
    </source>
</evidence>
<dbReference type="Proteomes" id="UP000596660">
    <property type="component" value="Unplaced"/>
</dbReference>
<keyword evidence="1" id="KW-0175">Coiled coil</keyword>
<dbReference type="Pfam" id="PF03004">
    <property type="entry name" value="Transposase_24"/>
    <property type="match status" value="1"/>
</dbReference>
<dbReference type="AlphaFoldDB" id="A0A803N0K3"/>
<accession>A0A803N0K3</accession>
<dbReference type="InterPro" id="IPR004252">
    <property type="entry name" value="Probable_transposase_24"/>
</dbReference>
<organism evidence="2 3">
    <name type="scientific">Chenopodium quinoa</name>
    <name type="common">Quinoa</name>
    <dbReference type="NCBI Taxonomy" id="63459"/>
    <lineage>
        <taxon>Eukaryota</taxon>
        <taxon>Viridiplantae</taxon>
        <taxon>Streptophyta</taxon>
        <taxon>Embryophyta</taxon>
        <taxon>Tracheophyta</taxon>
        <taxon>Spermatophyta</taxon>
        <taxon>Magnoliopsida</taxon>
        <taxon>eudicotyledons</taxon>
        <taxon>Gunneridae</taxon>
        <taxon>Pentapetalae</taxon>
        <taxon>Caryophyllales</taxon>
        <taxon>Chenopodiaceae</taxon>
        <taxon>Chenopodioideae</taxon>
        <taxon>Atripliceae</taxon>
        <taxon>Chenopodium</taxon>
    </lineage>
</organism>
<reference evidence="2" key="1">
    <citation type="journal article" date="2017" name="Nature">
        <title>The genome of Chenopodium quinoa.</title>
        <authorList>
            <person name="Jarvis D.E."/>
            <person name="Ho Y.S."/>
            <person name="Lightfoot D.J."/>
            <person name="Schmoeckel S.M."/>
            <person name="Li B."/>
            <person name="Borm T.J.A."/>
            <person name="Ohyanagi H."/>
            <person name="Mineta K."/>
            <person name="Michell C.T."/>
            <person name="Saber N."/>
            <person name="Kharbatia N.M."/>
            <person name="Rupper R.R."/>
            <person name="Sharp A.R."/>
            <person name="Dally N."/>
            <person name="Boughton B.A."/>
            <person name="Woo Y.H."/>
            <person name="Gao G."/>
            <person name="Schijlen E.G.W.M."/>
            <person name="Guo X."/>
            <person name="Momin A.A."/>
            <person name="Negrao S."/>
            <person name="Al-Babili S."/>
            <person name="Gehring C."/>
            <person name="Roessner U."/>
            <person name="Jung C."/>
            <person name="Murphy K."/>
            <person name="Arold S.T."/>
            <person name="Gojobori T."/>
            <person name="van der Linden C.G."/>
            <person name="van Loo E.N."/>
            <person name="Jellen E.N."/>
            <person name="Maughan P.J."/>
            <person name="Tester M."/>
        </authorList>
    </citation>
    <scope>NUCLEOTIDE SEQUENCE [LARGE SCALE GENOMIC DNA]</scope>
    <source>
        <strain evidence="2">cv. PI 614886</strain>
    </source>
</reference>
<evidence type="ECO:0000313" key="2">
    <source>
        <dbReference type="EnsemblPlants" id="AUR62038487-RA:cds"/>
    </source>
</evidence>
<sequence length="211" mass="23974">MCTRKNYSATWCAPSIKLHIMKLREKDEFKEKSKQCSLNKKNPEKEMPLHCKGSKSSVKLRIDLEQKLKRKVTVAEVYREAHVNKKQKFVDKTSENVWSVGGWKNGRIYGLGSAANDFYEKPCKDSSVKKARINHVNHLESQVEQVNSENAQLKQQLDETKGVLTATTEKLDQTNQIVKTLQQQMQILLSGHFDVIGTASSTNLPPTPHVP</sequence>
<protein>
    <submittedName>
        <fullName evidence="2">Uncharacterized protein</fullName>
    </submittedName>
</protein>
<dbReference type="Gramene" id="AUR62038487-RA">
    <property type="protein sequence ID" value="AUR62038487-RA:cds"/>
    <property type="gene ID" value="AUR62038487"/>
</dbReference>